<dbReference type="Pfam" id="PF00487">
    <property type="entry name" value="FA_desaturase"/>
    <property type="match status" value="1"/>
</dbReference>
<keyword evidence="6 12" id="KW-1133">Transmembrane helix</keyword>
<keyword evidence="10 12" id="KW-0472">Membrane</keyword>
<evidence type="ECO:0000256" key="10">
    <source>
        <dbReference type="ARBA" id="ARBA00023136"/>
    </source>
</evidence>
<keyword evidence="11" id="KW-0275">Fatty acid biosynthesis</keyword>
<dbReference type="CDD" id="cd03505">
    <property type="entry name" value="Delta9-FADS-like"/>
    <property type="match status" value="1"/>
</dbReference>
<name>A0A3A8IUD7_9BACT</name>
<dbReference type="InterPro" id="IPR015876">
    <property type="entry name" value="Acyl-CoA_DS"/>
</dbReference>
<protein>
    <submittedName>
        <fullName evidence="14">Acyl-CoA desaturase</fullName>
    </submittedName>
</protein>
<evidence type="ECO:0000256" key="2">
    <source>
        <dbReference type="ARBA" id="ARBA00008749"/>
    </source>
</evidence>
<sequence>MYLAVCGAVFLGTYLLNILMITVGYHRSVAHKAVRLHPALRRAVILGGNWLTGLDPKAWVVMHRLHHEHSDTPLDPHSPVNVGILGIGLEQLRNYKKVIIGLLKEKPEYTRYAKDLEFPLSTLTRSGLWFLPYVLHAAIGLALGVGVGWLLGAAWFLGMMSHPVQGGIVNSLGHAVGGRNFDTSDNSRNNHLAAWLILGEGFQNNHHRYPGSASFSYHLHEVDLGYGACVLLEKLGLATIQRDYLIPRPPREQTVNAHPGAPG</sequence>
<dbReference type="PANTHER" id="PTHR11351:SF31">
    <property type="entry name" value="DESATURASE 1, ISOFORM A-RELATED"/>
    <property type="match status" value="1"/>
</dbReference>
<gene>
    <name evidence="14" type="ORF">D7V88_18355</name>
</gene>
<evidence type="ECO:0000256" key="3">
    <source>
        <dbReference type="ARBA" id="ARBA00022516"/>
    </source>
</evidence>
<dbReference type="GO" id="GO:0016717">
    <property type="term" value="F:oxidoreductase activity, acting on paired donors, with oxidation of a pair of donors resulting in the reduction of molecular oxygen to two molecules of water"/>
    <property type="evidence" value="ECO:0007669"/>
    <property type="project" value="InterPro"/>
</dbReference>
<evidence type="ECO:0000256" key="8">
    <source>
        <dbReference type="ARBA" id="ARBA00023004"/>
    </source>
</evidence>
<proteinExistence type="inferred from homology"/>
<evidence type="ECO:0000313" key="14">
    <source>
        <dbReference type="EMBL" id="RKG86196.1"/>
    </source>
</evidence>
<evidence type="ECO:0000313" key="15">
    <source>
        <dbReference type="Proteomes" id="UP000268094"/>
    </source>
</evidence>
<evidence type="ECO:0000256" key="5">
    <source>
        <dbReference type="ARBA" id="ARBA00022832"/>
    </source>
</evidence>
<dbReference type="InterPro" id="IPR005804">
    <property type="entry name" value="FA_desaturase_dom"/>
</dbReference>
<feature type="transmembrane region" description="Helical" evidence="12">
    <location>
        <begin position="133"/>
        <end position="157"/>
    </location>
</feature>
<evidence type="ECO:0000256" key="1">
    <source>
        <dbReference type="ARBA" id="ARBA00004141"/>
    </source>
</evidence>
<keyword evidence="4 12" id="KW-0812">Transmembrane</keyword>
<keyword evidence="3" id="KW-0444">Lipid biosynthesis</keyword>
<evidence type="ECO:0000256" key="12">
    <source>
        <dbReference type="SAM" id="Phobius"/>
    </source>
</evidence>
<dbReference type="GO" id="GO:0006633">
    <property type="term" value="P:fatty acid biosynthetic process"/>
    <property type="evidence" value="ECO:0007669"/>
    <property type="project" value="UniProtKB-KW"/>
</dbReference>
<feature type="transmembrane region" description="Helical" evidence="12">
    <location>
        <begin position="7"/>
        <end position="26"/>
    </location>
</feature>
<comment type="caution">
    <text evidence="14">The sequence shown here is derived from an EMBL/GenBank/DDBJ whole genome shotgun (WGS) entry which is preliminary data.</text>
</comment>
<dbReference type="RefSeq" id="WP_120541940.1">
    <property type="nucleotide sequence ID" value="NZ_RAVZ01000118.1"/>
</dbReference>
<reference evidence="15" key="1">
    <citation type="submission" date="2018-09" db="EMBL/GenBank/DDBJ databases">
        <authorList>
            <person name="Livingstone P.G."/>
            <person name="Whitworth D.E."/>
        </authorList>
    </citation>
    <scope>NUCLEOTIDE SEQUENCE [LARGE SCALE GENOMIC DNA]</scope>
    <source>
        <strain evidence="15">CA054A</strain>
    </source>
</reference>
<dbReference type="OrthoDB" id="19906at2"/>
<dbReference type="EMBL" id="RAVZ01000118">
    <property type="protein sequence ID" value="RKG86196.1"/>
    <property type="molecule type" value="Genomic_DNA"/>
</dbReference>
<keyword evidence="15" id="KW-1185">Reference proteome</keyword>
<comment type="similarity">
    <text evidence="2">Belongs to the fatty acid desaturase type 2 family.</text>
</comment>
<accession>A0A3A8IUD7</accession>
<keyword evidence="9" id="KW-0443">Lipid metabolism</keyword>
<dbReference type="GO" id="GO:0016020">
    <property type="term" value="C:membrane"/>
    <property type="evidence" value="ECO:0007669"/>
    <property type="project" value="UniProtKB-SubCell"/>
</dbReference>
<evidence type="ECO:0000256" key="9">
    <source>
        <dbReference type="ARBA" id="ARBA00023098"/>
    </source>
</evidence>
<keyword evidence="8" id="KW-0408">Iron</keyword>
<feature type="domain" description="Fatty acid desaturase" evidence="13">
    <location>
        <begin position="4"/>
        <end position="214"/>
    </location>
</feature>
<dbReference type="AlphaFoldDB" id="A0A3A8IUD7"/>
<evidence type="ECO:0000259" key="13">
    <source>
        <dbReference type="Pfam" id="PF00487"/>
    </source>
</evidence>
<organism evidence="14 15">
    <name type="scientific">Corallococcus terminator</name>
    <dbReference type="NCBI Taxonomy" id="2316733"/>
    <lineage>
        <taxon>Bacteria</taxon>
        <taxon>Pseudomonadati</taxon>
        <taxon>Myxococcota</taxon>
        <taxon>Myxococcia</taxon>
        <taxon>Myxococcales</taxon>
        <taxon>Cystobacterineae</taxon>
        <taxon>Myxococcaceae</taxon>
        <taxon>Corallococcus</taxon>
    </lineage>
</organism>
<dbReference type="PRINTS" id="PR00075">
    <property type="entry name" value="FACDDSATRASE"/>
</dbReference>
<evidence type="ECO:0000256" key="4">
    <source>
        <dbReference type="ARBA" id="ARBA00022692"/>
    </source>
</evidence>
<dbReference type="PANTHER" id="PTHR11351">
    <property type="entry name" value="ACYL-COA DESATURASE"/>
    <property type="match status" value="1"/>
</dbReference>
<evidence type="ECO:0000256" key="11">
    <source>
        <dbReference type="ARBA" id="ARBA00023160"/>
    </source>
</evidence>
<comment type="subcellular location">
    <subcellularLocation>
        <location evidence="1">Membrane</location>
        <topology evidence="1">Multi-pass membrane protein</topology>
    </subcellularLocation>
</comment>
<keyword evidence="7" id="KW-0560">Oxidoreductase</keyword>
<dbReference type="Proteomes" id="UP000268094">
    <property type="component" value="Unassembled WGS sequence"/>
</dbReference>
<keyword evidence="5" id="KW-0276">Fatty acid metabolism</keyword>
<evidence type="ECO:0000256" key="7">
    <source>
        <dbReference type="ARBA" id="ARBA00023002"/>
    </source>
</evidence>
<evidence type="ECO:0000256" key="6">
    <source>
        <dbReference type="ARBA" id="ARBA00022989"/>
    </source>
</evidence>